<feature type="domain" description="MnmG N-terminal" evidence="4">
    <location>
        <begin position="3"/>
        <end position="51"/>
    </location>
</feature>
<keyword evidence="2" id="KW-0285">Flavoprotein</keyword>
<evidence type="ECO:0000259" key="4">
    <source>
        <dbReference type="Pfam" id="PF01134"/>
    </source>
</evidence>
<dbReference type="SUPFAM" id="SSF51905">
    <property type="entry name" value="FAD/NAD(P)-binding domain"/>
    <property type="match status" value="1"/>
</dbReference>
<evidence type="ECO:0000313" key="6">
    <source>
        <dbReference type="Proteomes" id="UP000245431"/>
    </source>
</evidence>
<dbReference type="InterPro" id="IPR040131">
    <property type="entry name" value="MnmG_N"/>
</dbReference>
<evidence type="ECO:0000313" key="5">
    <source>
        <dbReference type="EMBL" id="SBW84711.1"/>
    </source>
</evidence>
<gene>
    <name evidence="5" type="ORF">PVE_R2G0685</name>
</gene>
<protein>
    <recommendedName>
        <fullName evidence="4">MnmG N-terminal domain-containing protein</fullName>
    </recommendedName>
</protein>
<evidence type="ECO:0000256" key="2">
    <source>
        <dbReference type="ARBA" id="ARBA00022630"/>
    </source>
</evidence>
<sequence>MEIAVVGTGSAGCTATYTLRKNGSKVHLSKFMTKWVDEPVKCSVRDSTQGRGVF</sequence>
<evidence type="ECO:0000256" key="3">
    <source>
        <dbReference type="ARBA" id="ARBA00022827"/>
    </source>
</evidence>
<keyword evidence="3" id="KW-0274">FAD</keyword>
<comment type="cofactor">
    <cofactor evidence="1">
        <name>FAD</name>
        <dbReference type="ChEBI" id="CHEBI:57692"/>
    </cofactor>
</comment>
<dbReference type="InterPro" id="IPR036188">
    <property type="entry name" value="FAD/NAD-bd_sf"/>
</dbReference>
<organism evidence="5 6">
    <name type="scientific">Pseudomonas veronii 1YdBTEX2</name>
    <dbReference type="NCBI Taxonomy" id="1295141"/>
    <lineage>
        <taxon>Bacteria</taxon>
        <taxon>Pseudomonadati</taxon>
        <taxon>Pseudomonadota</taxon>
        <taxon>Gammaproteobacteria</taxon>
        <taxon>Pseudomonadales</taxon>
        <taxon>Pseudomonadaceae</taxon>
        <taxon>Pseudomonas</taxon>
    </lineage>
</organism>
<dbReference type="AlphaFoldDB" id="A0A1D3K944"/>
<evidence type="ECO:0000256" key="1">
    <source>
        <dbReference type="ARBA" id="ARBA00001974"/>
    </source>
</evidence>
<reference evidence="6" key="1">
    <citation type="submission" date="2016-07" db="EMBL/GenBank/DDBJ databases">
        <authorList>
            <person name="Florea S."/>
            <person name="Webb J.S."/>
            <person name="Jaromczyk J."/>
            <person name="Schardl C.L."/>
        </authorList>
    </citation>
    <scope>NUCLEOTIDE SEQUENCE [LARGE SCALE GENOMIC DNA]</scope>
    <source>
        <strain evidence="6">1YdBTEX2</strain>
    </source>
</reference>
<proteinExistence type="predicted"/>
<dbReference type="Pfam" id="PF01134">
    <property type="entry name" value="GIDA"/>
    <property type="match status" value="1"/>
</dbReference>
<name>A0A1D3K944_PSEVE</name>
<accession>A0A1D3K944</accession>
<dbReference type="EMBL" id="LT599584">
    <property type="protein sequence ID" value="SBW84711.1"/>
    <property type="molecule type" value="Genomic_DNA"/>
</dbReference>
<dbReference type="Proteomes" id="UP000245431">
    <property type="component" value="Chromosome PVE_r2"/>
</dbReference>